<name>A0ABW5FAM6_9BACL</name>
<keyword evidence="2" id="KW-0732">Signal</keyword>
<sequence length="250" mass="26105">MTTSIRTITGILIVGAMLSLTACNSGKTDTSPNNTAAATATVQPENSASSAAEGAQVSESGTDDGAAAGAEPVTADPEAAAGATSESTVTEVAGAEADTVAPATPQERSKQLKELLELAKQGKVPGVEYAAHSGMIDEVEAAWGEPDLKESAGKGVYSTYSKRSVVFGFNKGMKIFDVRSSAPDLRNLTLEQIEEVLGKPDDTTVNGEHNIYIYQVNKQYQLKFVIPESTGTIDHISVFSEQDSINNMAG</sequence>
<evidence type="ECO:0000256" key="1">
    <source>
        <dbReference type="SAM" id="MobiDB-lite"/>
    </source>
</evidence>
<dbReference type="PROSITE" id="PS51257">
    <property type="entry name" value="PROKAR_LIPOPROTEIN"/>
    <property type="match status" value="1"/>
</dbReference>
<dbReference type="InterPro" id="IPR025453">
    <property type="entry name" value="DUF4309"/>
</dbReference>
<reference evidence="4" key="1">
    <citation type="journal article" date="2019" name="Int. J. Syst. Evol. Microbiol.">
        <title>The Global Catalogue of Microorganisms (GCM) 10K type strain sequencing project: providing services to taxonomists for standard genome sequencing and annotation.</title>
        <authorList>
            <consortium name="The Broad Institute Genomics Platform"/>
            <consortium name="The Broad Institute Genome Sequencing Center for Infectious Disease"/>
            <person name="Wu L."/>
            <person name="Ma J."/>
        </authorList>
    </citation>
    <scope>NUCLEOTIDE SEQUENCE [LARGE SCALE GENOMIC DNA]</scope>
    <source>
        <strain evidence="4">CCM 8725</strain>
    </source>
</reference>
<evidence type="ECO:0000313" key="3">
    <source>
        <dbReference type="EMBL" id="MFD2411931.1"/>
    </source>
</evidence>
<evidence type="ECO:0000313" key="4">
    <source>
        <dbReference type="Proteomes" id="UP001597448"/>
    </source>
</evidence>
<protein>
    <submittedName>
        <fullName evidence="3">DUF4309 domain-containing protein</fullName>
    </submittedName>
</protein>
<feature type="signal peptide" evidence="2">
    <location>
        <begin position="1"/>
        <end position="22"/>
    </location>
</feature>
<feature type="region of interest" description="Disordered" evidence="1">
    <location>
        <begin position="27"/>
        <end position="92"/>
    </location>
</feature>
<comment type="caution">
    <text evidence="3">The sequence shown here is derived from an EMBL/GenBank/DDBJ whole genome shotgun (WGS) entry which is preliminary data.</text>
</comment>
<proteinExistence type="predicted"/>
<dbReference type="RefSeq" id="WP_209993359.1">
    <property type="nucleotide sequence ID" value="NZ_JBHSVQ010000001.1"/>
</dbReference>
<gene>
    <name evidence="3" type="ORF">ACFSX3_18735</name>
</gene>
<accession>A0ABW5FAM6</accession>
<dbReference type="Pfam" id="PF14172">
    <property type="entry name" value="DUF4309"/>
    <property type="match status" value="1"/>
</dbReference>
<dbReference type="EMBL" id="JBHUKY010000032">
    <property type="protein sequence ID" value="MFD2411931.1"/>
    <property type="molecule type" value="Genomic_DNA"/>
</dbReference>
<organism evidence="3 4">
    <name type="scientific">Paenibacillus rhizoplanae</name>
    <dbReference type="NCBI Taxonomy" id="1917181"/>
    <lineage>
        <taxon>Bacteria</taxon>
        <taxon>Bacillati</taxon>
        <taxon>Bacillota</taxon>
        <taxon>Bacilli</taxon>
        <taxon>Bacillales</taxon>
        <taxon>Paenibacillaceae</taxon>
        <taxon>Paenibacillus</taxon>
    </lineage>
</organism>
<evidence type="ECO:0000256" key="2">
    <source>
        <dbReference type="SAM" id="SignalP"/>
    </source>
</evidence>
<keyword evidence="4" id="KW-1185">Reference proteome</keyword>
<feature type="chain" id="PRO_5045537040" evidence="2">
    <location>
        <begin position="23"/>
        <end position="250"/>
    </location>
</feature>
<dbReference type="Proteomes" id="UP001597448">
    <property type="component" value="Unassembled WGS sequence"/>
</dbReference>